<reference evidence="3" key="1">
    <citation type="journal article" date="2019" name="Int. J. Syst. Evol. Microbiol.">
        <title>The Global Catalogue of Microorganisms (GCM) 10K type strain sequencing project: providing services to taxonomists for standard genome sequencing and annotation.</title>
        <authorList>
            <consortium name="The Broad Institute Genomics Platform"/>
            <consortium name="The Broad Institute Genome Sequencing Center for Infectious Disease"/>
            <person name="Wu L."/>
            <person name="Ma J."/>
        </authorList>
    </citation>
    <scope>NUCLEOTIDE SEQUENCE [LARGE SCALE GENOMIC DNA]</scope>
    <source>
        <strain evidence="3">CGMCC 1.15277</strain>
    </source>
</reference>
<accession>A0ABW1X2Q2</accession>
<proteinExistence type="predicted"/>
<evidence type="ECO:0000313" key="3">
    <source>
        <dbReference type="Proteomes" id="UP001596266"/>
    </source>
</evidence>
<evidence type="ECO:0000313" key="2">
    <source>
        <dbReference type="EMBL" id="MFC6397769.1"/>
    </source>
</evidence>
<dbReference type="SUPFAM" id="SSF53597">
    <property type="entry name" value="Dihydrofolate reductase-like"/>
    <property type="match status" value="1"/>
</dbReference>
<sequence length="198" mass="21375">MRNLVYYVATSIDGFIADADGDFSVFPQDPATLRVLFDRYPETCPVHVREPLGVTAPPRRFDAVIMGRRTHQPALDHGLTDGAYPHLAQYVVTHSPLPDSPAVQRVSEDPAQFVADLKRQPGKDIWLCGGGDLAAQLLHLVDELQLKVNPVLLGSGIPLVRGSKVPASYRLVQSEQLPGGVLLNTYRKGCGAAGSGRG</sequence>
<dbReference type="RefSeq" id="WP_343886713.1">
    <property type="nucleotide sequence ID" value="NZ_BAAAKI010000019.1"/>
</dbReference>
<gene>
    <name evidence="2" type="ORF">ACFP57_12365</name>
</gene>
<dbReference type="EMBL" id="JBHSUA010000022">
    <property type="protein sequence ID" value="MFC6397769.1"/>
    <property type="molecule type" value="Genomic_DNA"/>
</dbReference>
<dbReference type="Pfam" id="PF01872">
    <property type="entry name" value="RibD_C"/>
    <property type="match status" value="1"/>
</dbReference>
<keyword evidence="3" id="KW-1185">Reference proteome</keyword>
<dbReference type="InterPro" id="IPR002734">
    <property type="entry name" value="RibDG_C"/>
</dbReference>
<organism evidence="2 3">
    <name type="scientific">Luteococcus sanguinis</name>
    <dbReference type="NCBI Taxonomy" id="174038"/>
    <lineage>
        <taxon>Bacteria</taxon>
        <taxon>Bacillati</taxon>
        <taxon>Actinomycetota</taxon>
        <taxon>Actinomycetes</taxon>
        <taxon>Propionibacteriales</taxon>
        <taxon>Propionibacteriaceae</taxon>
        <taxon>Luteococcus</taxon>
    </lineage>
</organism>
<evidence type="ECO:0000259" key="1">
    <source>
        <dbReference type="Pfam" id="PF01872"/>
    </source>
</evidence>
<dbReference type="PANTHER" id="PTHR38011">
    <property type="entry name" value="DIHYDROFOLATE REDUCTASE FAMILY PROTEIN (AFU_ORTHOLOGUE AFUA_8G06820)"/>
    <property type="match status" value="1"/>
</dbReference>
<dbReference type="InterPro" id="IPR024072">
    <property type="entry name" value="DHFR-like_dom_sf"/>
</dbReference>
<dbReference type="PANTHER" id="PTHR38011:SF11">
    <property type="entry name" value="2,5-DIAMINO-6-RIBOSYLAMINO-4(3H)-PYRIMIDINONE 5'-PHOSPHATE REDUCTASE"/>
    <property type="match status" value="1"/>
</dbReference>
<protein>
    <submittedName>
        <fullName evidence="2">Dihydrofolate reductase family protein</fullName>
    </submittedName>
</protein>
<comment type="caution">
    <text evidence="2">The sequence shown here is derived from an EMBL/GenBank/DDBJ whole genome shotgun (WGS) entry which is preliminary data.</text>
</comment>
<dbReference type="Proteomes" id="UP001596266">
    <property type="component" value="Unassembled WGS sequence"/>
</dbReference>
<name>A0ABW1X2Q2_9ACTN</name>
<dbReference type="InterPro" id="IPR050765">
    <property type="entry name" value="Riboflavin_Biosynth_HTPR"/>
</dbReference>
<feature type="domain" description="Bacterial bifunctional deaminase-reductase C-terminal" evidence="1">
    <location>
        <begin position="4"/>
        <end position="183"/>
    </location>
</feature>
<dbReference type="Gene3D" id="3.40.430.10">
    <property type="entry name" value="Dihydrofolate Reductase, subunit A"/>
    <property type="match status" value="1"/>
</dbReference>